<comment type="caution">
    <text evidence="2">The sequence shown here is derived from an EMBL/GenBank/DDBJ whole genome shotgun (WGS) entry which is preliminary data.</text>
</comment>
<dbReference type="AlphaFoldDB" id="A0A315EL39"/>
<accession>A0A315EL39</accession>
<protein>
    <recommendedName>
        <fullName evidence="4">DUF304 domain-containing protein</fullName>
    </recommendedName>
</protein>
<reference evidence="2 3" key="1">
    <citation type="submission" date="2017-04" db="EMBL/GenBank/DDBJ databases">
        <title>Unexpected and diverse lifestyles within the genus Limnohabitans.</title>
        <authorList>
            <person name="Kasalicky V."/>
            <person name="Mehrshad M."/>
            <person name="Andrei S.-A."/>
            <person name="Salcher M."/>
            <person name="Kratochvilova H."/>
            <person name="Simek K."/>
            <person name="Ghai R."/>
        </authorList>
    </citation>
    <scope>NUCLEOTIDE SEQUENCE [LARGE SCALE GENOMIC DNA]</scope>
    <source>
        <strain evidence="2 3">MWH-C5</strain>
    </source>
</reference>
<feature type="transmembrane region" description="Helical" evidence="1">
    <location>
        <begin position="72"/>
        <end position="90"/>
    </location>
</feature>
<evidence type="ECO:0000256" key="1">
    <source>
        <dbReference type="SAM" id="Phobius"/>
    </source>
</evidence>
<evidence type="ECO:0008006" key="4">
    <source>
        <dbReference type="Google" id="ProtNLM"/>
    </source>
</evidence>
<evidence type="ECO:0000313" key="3">
    <source>
        <dbReference type="Proteomes" id="UP000251341"/>
    </source>
</evidence>
<organism evidence="2 3">
    <name type="scientific">Limnohabitans curvus</name>
    <dbReference type="NCBI Taxonomy" id="323423"/>
    <lineage>
        <taxon>Bacteria</taxon>
        <taxon>Pseudomonadati</taxon>
        <taxon>Pseudomonadota</taxon>
        <taxon>Betaproteobacteria</taxon>
        <taxon>Burkholderiales</taxon>
        <taxon>Comamonadaceae</taxon>
        <taxon>Limnohabitans</taxon>
    </lineage>
</organism>
<keyword evidence="1" id="KW-0812">Transmembrane</keyword>
<dbReference type="Proteomes" id="UP000251341">
    <property type="component" value="Unassembled WGS sequence"/>
</dbReference>
<sequence length="171" mass="19657">MTTSEQTTTPALGPTPFVFHPSIDDGIEGPAFSRWFQAITWTTLVGSGYWLLTLWQQGKFGGDTSVNGLRNAGWFVLGWALLAWTTWHVMHSRARLDAKGIHQTWIWDKHMSYDELAYAKLIRIRGLEWFMAPRFYVRTLMGKFAVFYISSPQVQAECERLSAELAAFREF</sequence>
<keyword evidence="1" id="KW-0472">Membrane</keyword>
<dbReference type="EMBL" id="NESP01000001">
    <property type="protein sequence ID" value="PUE58623.1"/>
    <property type="molecule type" value="Genomic_DNA"/>
</dbReference>
<evidence type="ECO:0000313" key="2">
    <source>
        <dbReference type="EMBL" id="PUE58623.1"/>
    </source>
</evidence>
<gene>
    <name evidence="2" type="ORF">B9Z44_02820</name>
</gene>
<feature type="transmembrane region" description="Helical" evidence="1">
    <location>
        <begin position="35"/>
        <end position="52"/>
    </location>
</feature>
<dbReference type="RefSeq" id="WP_108401672.1">
    <property type="nucleotide sequence ID" value="NZ_NESP01000001.1"/>
</dbReference>
<proteinExistence type="predicted"/>
<keyword evidence="3" id="KW-1185">Reference proteome</keyword>
<keyword evidence="1" id="KW-1133">Transmembrane helix</keyword>
<name>A0A315EL39_9BURK</name>